<accession>A0ACB9WQ85</accession>
<proteinExistence type="predicted"/>
<evidence type="ECO:0000313" key="1">
    <source>
        <dbReference type="EMBL" id="KAI4815570.1"/>
    </source>
</evidence>
<evidence type="ECO:0000313" key="2">
    <source>
        <dbReference type="Proteomes" id="UP001057452"/>
    </source>
</evidence>
<protein>
    <submittedName>
        <fullName evidence="1">Uncharacterized protein</fullName>
    </submittedName>
</protein>
<sequence length="53" mass="5786">QIDAGAALKDCSLVQSLGTEIEAHPWQSNVFIILLEIVRVIGEYVSTVSTEIQ</sequence>
<comment type="caution">
    <text evidence="1">The sequence shown here is derived from an EMBL/GenBank/DDBJ whole genome shotgun (WGS) entry which is preliminary data.</text>
</comment>
<gene>
    <name evidence="1" type="ORF">KUCAC02_005712</name>
</gene>
<dbReference type="Proteomes" id="UP001057452">
    <property type="component" value="Chromosome 13"/>
</dbReference>
<feature type="non-terminal residue" evidence="1">
    <location>
        <position position="53"/>
    </location>
</feature>
<reference evidence="1" key="1">
    <citation type="submission" date="2022-05" db="EMBL/GenBank/DDBJ databases">
        <title>Chromosome-level genome of Chaenocephalus aceratus.</title>
        <authorList>
            <person name="Park H."/>
        </authorList>
    </citation>
    <scope>NUCLEOTIDE SEQUENCE</scope>
    <source>
        <strain evidence="1">KU_202001</strain>
    </source>
</reference>
<organism evidence="1 2">
    <name type="scientific">Chaenocephalus aceratus</name>
    <name type="common">Blackfin icefish</name>
    <name type="synonym">Chaenichthys aceratus</name>
    <dbReference type="NCBI Taxonomy" id="36190"/>
    <lineage>
        <taxon>Eukaryota</taxon>
        <taxon>Metazoa</taxon>
        <taxon>Chordata</taxon>
        <taxon>Craniata</taxon>
        <taxon>Vertebrata</taxon>
        <taxon>Euteleostomi</taxon>
        <taxon>Actinopterygii</taxon>
        <taxon>Neopterygii</taxon>
        <taxon>Teleostei</taxon>
        <taxon>Neoteleostei</taxon>
        <taxon>Acanthomorphata</taxon>
        <taxon>Eupercaria</taxon>
        <taxon>Perciformes</taxon>
        <taxon>Notothenioidei</taxon>
        <taxon>Channichthyidae</taxon>
        <taxon>Chaenocephalus</taxon>
    </lineage>
</organism>
<feature type="non-terminal residue" evidence="1">
    <location>
        <position position="1"/>
    </location>
</feature>
<name>A0ACB9WQ85_CHAAC</name>
<keyword evidence="2" id="KW-1185">Reference proteome</keyword>
<dbReference type="EMBL" id="CM043797">
    <property type="protein sequence ID" value="KAI4815570.1"/>
    <property type="molecule type" value="Genomic_DNA"/>
</dbReference>